<dbReference type="AlphaFoldDB" id="A0A9D4C1R8"/>
<gene>
    <name evidence="1" type="ORF">DPMN_058448</name>
</gene>
<name>A0A9D4C1R8_DREPO</name>
<reference evidence="1" key="2">
    <citation type="submission" date="2020-11" db="EMBL/GenBank/DDBJ databases">
        <authorList>
            <person name="McCartney M.A."/>
            <person name="Auch B."/>
            <person name="Kono T."/>
            <person name="Mallez S."/>
            <person name="Becker A."/>
            <person name="Gohl D.M."/>
            <person name="Silverstein K.A.T."/>
            <person name="Koren S."/>
            <person name="Bechman K.B."/>
            <person name="Herman A."/>
            <person name="Abrahante J.E."/>
            <person name="Garbe J."/>
        </authorList>
    </citation>
    <scope>NUCLEOTIDE SEQUENCE</scope>
    <source>
        <strain evidence="1">Duluth1</strain>
        <tissue evidence="1">Whole animal</tissue>
    </source>
</reference>
<reference evidence="1" key="1">
    <citation type="journal article" date="2019" name="bioRxiv">
        <title>The Genome of the Zebra Mussel, Dreissena polymorpha: A Resource for Invasive Species Research.</title>
        <authorList>
            <person name="McCartney M.A."/>
            <person name="Auch B."/>
            <person name="Kono T."/>
            <person name="Mallez S."/>
            <person name="Zhang Y."/>
            <person name="Obille A."/>
            <person name="Becker A."/>
            <person name="Abrahante J.E."/>
            <person name="Garbe J."/>
            <person name="Badalamenti J.P."/>
            <person name="Herman A."/>
            <person name="Mangelson H."/>
            <person name="Liachko I."/>
            <person name="Sullivan S."/>
            <person name="Sone E.D."/>
            <person name="Koren S."/>
            <person name="Silverstein K.A.T."/>
            <person name="Beckman K.B."/>
            <person name="Gohl D.M."/>
        </authorList>
    </citation>
    <scope>NUCLEOTIDE SEQUENCE</scope>
    <source>
        <strain evidence="1">Duluth1</strain>
        <tissue evidence="1">Whole animal</tissue>
    </source>
</reference>
<organism evidence="1 2">
    <name type="scientific">Dreissena polymorpha</name>
    <name type="common">Zebra mussel</name>
    <name type="synonym">Mytilus polymorpha</name>
    <dbReference type="NCBI Taxonomy" id="45954"/>
    <lineage>
        <taxon>Eukaryota</taxon>
        <taxon>Metazoa</taxon>
        <taxon>Spiralia</taxon>
        <taxon>Lophotrochozoa</taxon>
        <taxon>Mollusca</taxon>
        <taxon>Bivalvia</taxon>
        <taxon>Autobranchia</taxon>
        <taxon>Heteroconchia</taxon>
        <taxon>Euheterodonta</taxon>
        <taxon>Imparidentia</taxon>
        <taxon>Neoheterodontei</taxon>
        <taxon>Myida</taxon>
        <taxon>Dreissenoidea</taxon>
        <taxon>Dreissenidae</taxon>
        <taxon>Dreissena</taxon>
    </lineage>
</organism>
<dbReference type="EMBL" id="JAIWYP010000013">
    <property type="protein sequence ID" value="KAH3715736.1"/>
    <property type="molecule type" value="Genomic_DNA"/>
</dbReference>
<accession>A0A9D4C1R8</accession>
<dbReference type="Proteomes" id="UP000828390">
    <property type="component" value="Unassembled WGS sequence"/>
</dbReference>
<proteinExistence type="predicted"/>
<comment type="caution">
    <text evidence="1">The sequence shown here is derived from an EMBL/GenBank/DDBJ whole genome shotgun (WGS) entry which is preliminary data.</text>
</comment>
<evidence type="ECO:0000313" key="2">
    <source>
        <dbReference type="Proteomes" id="UP000828390"/>
    </source>
</evidence>
<keyword evidence="2" id="KW-1185">Reference proteome</keyword>
<evidence type="ECO:0000313" key="1">
    <source>
        <dbReference type="EMBL" id="KAH3715736.1"/>
    </source>
</evidence>
<sequence length="161" mass="18178">MIRTNVLTKFHLEINSPPHGSHIFQHTGAIFNLIQDIIITNVLTNKNARPLFYDDWTINVASGVLTRLYLSNFRKNAPPPWGNFHEDWTINVTSRVRNAPLTGGDVFQPTGTIFKLVQDIIGINLLTKFHEDWTINVAAGLDWTKSKGSNNKLEMISIPAK</sequence>
<protein>
    <submittedName>
        <fullName evidence="1">Uncharacterized protein</fullName>
    </submittedName>
</protein>